<feature type="non-terminal residue" evidence="9">
    <location>
        <position position="1"/>
    </location>
</feature>
<accession>Q4TD22</accession>
<evidence type="ECO:0000256" key="3">
    <source>
        <dbReference type="ARBA" id="ARBA00022676"/>
    </source>
</evidence>
<protein>
    <submittedName>
        <fullName evidence="9">Chromosome undetermined SCAF6569, whole genome shotgun sequence</fullName>
    </submittedName>
</protein>
<evidence type="ECO:0000256" key="7">
    <source>
        <dbReference type="ARBA" id="ARBA00023136"/>
    </source>
</evidence>
<reference evidence="9" key="2">
    <citation type="submission" date="2004-02" db="EMBL/GenBank/DDBJ databases">
        <authorList>
            <consortium name="Genoscope"/>
            <consortium name="Whitehead Institute Centre for Genome Research"/>
        </authorList>
    </citation>
    <scope>NUCLEOTIDE SEQUENCE</scope>
</reference>
<name>Q4TD22_TETNG</name>
<comment type="similarity">
    <text evidence="2">Belongs to the dpy-19 family.</text>
</comment>
<dbReference type="KEGG" id="tng:GSTEN00003029G001"/>
<dbReference type="EMBL" id="CAAE01006569">
    <property type="protein sequence ID" value="CAF89210.1"/>
    <property type="molecule type" value="Genomic_DNA"/>
</dbReference>
<keyword evidence="5 8" id="KW-0812">Transmembrane</keyword>
<dbReference type="GO" id="GO:0005637">
    <property type="term" value="C:nuclear inner membrane"/>
    <property type="evidence" value="ECO:0007669"/>
    <property type="project" value="TreeGrafter"/>
</dbReference>
<evidence type="ECO:0000256" key="6">
    <source>
        <dbReference type="ARBA" id="ARBA00022989"/>
    </source>
</evidence>
<evidence type="ECO:0000256" key="8">
    <source>
        <dbReference type="SAM" id="Phobius"/>
    </source>
</evidence>
<keyword evidence="7 8" id="KW-0472">Membrane</keyword>
<keyword evidence="3" id="KW-0328">Glycosyltransferase</keyword>
<reference evidence="9" key="1">
    <citation type="journal article" date="2004" name="Nature">
        <title>Genome duplication in the teleost fish Tetraodon nigroviridis reveals the early vertebrate proto-karyotype.</title>
        <authorList>
            <person name="Jaillon O."/>
            <person name="Aury J.-M."/>
            <person name="Brunet F."/>
            <person name="Petit J.-L."/>
            <person name="Stange-Thomann N."/>
            <person name="Mauceli E."/>
            <person name="Bouneau L."/>
            <person name="Fischer C."/>
            <person name="Ozouf-Costaz C."/>
            <person name="Bernot A."/>
            <person name="Nicaud S."/>
            <person name="Jaffe D."/>
            <person name="Fisher S."/>
            <person name="Lutfalla G."/>
            <person name="Dossat C."/>
            <person name="Segurens B."/>
            <person name="Dasilva C."/>
            <person name="Salanoubat M."/>
            <person name="Levy M."/>
            <person name="Boudet N."/>
            <person name="Castellano S."/>
            <person name="Anthouard V."/>
            <person name="Jubin C."/>
            <person name="Castelli V."/>
            <person name="Katinka M."/>
            <person name="Vacherie B."/>
            <person name="Biemont C."/>
            <person name="Skalli Z."/>
            <person name="Cattolico L."/>
            <person name="Poulain J."/>
            <person name="De Berardinis V."/>
            <person name="Cruaud C."/>
            <person name="Duprat S."/>
            <person name="Brottier P."/>
            <person name="Coutanceau J.-P."/>
            <person name="Gouzy J."/>
            <person name="Parra G."/>
            <person name="Lardier G."/>
            <person name="Chapple C."/>
            <person name="McKernan K.J."/>
            <person name="McEwan P."/>
            <person name="Bosak S."/>
            <person name="Kellis M."/>
            <person name="Volff J.-N."/>
            <person name="Guigo R."/>
            <person name="Zody M.C."/>
            <person name="Mesirov J."/>
            <person name="Lindblad-Toh K."/>
            <person name="Birren B."/>
            <person name="Nusbaum C."/>
            <person name="Kahn D."/>
            <person name="Robinson-Rechavi M."/>
            <person name="Laudet V."/>
            <person name="Schachter V."/>
            <person name="Quetier F."/>
            <person name="Saurin W."/>
            <person name="Scarpelli C."/>
            <person name="Wincker P."/>
            <person name="Lander E.S."/>
            <person name="Weissenbach J."/>
            <person name="Roest Crollius H."/>
        </authorList>
    </citation>
    <scope>NUCLEOTIDE SEQUENCE [LARGE SCALE GENOMIC DNA]</scope>
</reference>
<gene>
    <name evidence="9" type="ORF">GSTENG00003029001</name>
</gene>
<dbReference type="GO" id="GO:0000030">
    <property type="term" value="F:mannosyltransferase activity"/>
    <property type="evidence" value="ECO:0007669"/>
    <property type="project" value="TreeGrafter"/>
</dbReference>
<proteinExistence type="inferred from homology"/>
<dbReference type="Pfam" id="PF10034">
    <property type="entry name" value="Dpy19"/>
    <property type="match status" value="1"/>
</dbReference>
<dbReference type="OrthoDB" id="6019623at2759"/>
<dbReference type="PANTHER" id="PTHR31488:SF1">
    <property type="entry name" value="C-MANNOSYLTRANSFERASE DPY19L1"/>
    <property type="match status" value="1"/>
</dbReference>
<dbReference type="PANTHER" id="PTHR31488">
    <property type="entry name" value="DPY-19-LIKE 1, LIKE (H. SAPIENS)"/>
    <property type="match status" value="1"/>
</dbReference>
<evidence type="ECO:0000313" key="9">
    <source>
        <dbReference type="EMBL" id="CAF89210.1"/>
    </source>
</evidence>
<evidence type="ECO:0000256" key="5">
    <source>
        <dbReference type="ARBA" id="ARBA00022692"/>
    </source>
</evidence>
<evidence type="ECO:0000256" key="2">
    <source>
        <dbReference type="ARBA" id="ARBA00008744"/>
    </source>
</evidence>
<organism evidence="9">
    <name type="scientific">Tetraodon nigroviridis</name>
    <name type="common">Spotted green pufferfish</name>
    <name type="synonym">Chelonodon nigroviridis</name>
    <dbReference type="NCBI Taxonomy" id="99883"/>
    <lineage>
        <taxon>Eukaryota</taxon>
        <taxon>Metazoa</taxon>
        <taxon>Chordata</taxon>
        <taxon>Craniata</taxon>
        <taxon>Vertebrata</taxon>
        <taxon>Euteleostomi</taxon>
        <taxon>Actinopterygii</taxon>
        <taxon>Neopterygii</taxon>
        <taxon>Teleostei</taxon>
        <taxon>Neoteleostei</taxon>
        <taxon>Acanthomorphata</taxon>
        <taxon>Eupercaria</taxon>
        <taxon>Tetraodontiformes</taxon>
        <taxon>Tetradontoidea</taxon>
        <taxon>Tetraodontidae</taxon>
        <taxon>Tetraodon</taxon>
    </lineage>
</organism>
<comment type="subcellular location">
    <subcellularLocation>
        <location evidence="1">Membrane</location>
        <topology evidence="1">Multi-pass membrane protein</topology>
    </subcellularLocation>
</comment>
<feature type="transmembrane region" description="Helical" evidence="8">
    <location>
        <begin position="33"/>
        <end position="50"/>
    </location>
</feature>
<keyword evidence="6 8" id="KW-1133">Transmembrane helix</keyword>
<evidence type="ECO:0000256" key="1">
    <source>
        <dbReference type="ARBA" id="ARBA00004141"/>
    </source>
</evidence>
<evidence type="ECO:0000256" key="4">
    <source>
        <dbReference type="ARBA" id="ARBA00022679"/>
    </source>
</evidence>
<dbReference type="AlphaFoldDB" id="Q4TD22"/>
<keyword evidence="4" id="KW-0808">Transferase</keyword>
<sequence>NSNLGGIVTTACFFFNHGESTRVMWTPPLRESFAYPFLVLQMLLLTYILRKPNPSRAAMVALGVSNLCFMLPWQFAQFVVASLFASYVLGYLAATKMQSILVTHMVG</sequence>
<feature type="transmembrane region" description="Helical" evidence="8">
    <location>
        <begin position="79"/>
        <end position="95"/>
    </location>
</feature>
<dbReference type="InterPro" id="IPR018732">
    <property type="entry name" value="Dpy-19/Dpy-19-like"/>
</dbReference>
<feature type="non-terminal residue" evidence="9">
    <location>
        <position position="107"/>
    </location>
</feature>